<accession>A0A165ZJE6</accession>
<feature type="non-terminal residue" evidence="1">
    <location>
        <position position="123"/>
    </location>
</feature>
<dbReference type="Proteomes" id="UP000077266">
    <property type="component" value="Unassembled WGS sequence"/>
</dbReference>
<name>A0A165ZJE6_EXIGL</name>
<dbReference type="AlphaFoldDB" id="A0A165ZJE6"/>
<organism evidence="1 2">
    <name type="scientific">Exidia glandulosa HHB12029</name>
    <dbReference type="NCBI Taxonomy" id="1314781"/>
    <lineage>
        <taxon>Eukaryota</taxon>
        <taxon>Fungi</taxon>
        <taxon>Dikarya</taxon>
        <taxon>Basidiomycota</taxon>
        <taxon>Agaricomycotina</taxon>
        <taxon>Agaricomycetes</taxon>
        <taxon>Auriculariales</taxon>
        <taxon>Exidiaceae</taxon>
        <taxon>Exidia</taxon>
    </lineage>
</organism>
<evidence type="ECO:0000313" key="2">
    <source>
        <dbReference type="Proteomes" id="UP000077266"/>
    </source>
</evidence>
<protein>
    <submittedName>
        <fullName evidence="1">Uncharacterized protein</fullName>
    </submittedName>
</protein>
<feature type="non-terminal residue" evidence="1">
    <location>
        <position position="1"/>
    </location>
</feature>
<evidence type="ECO:0000313" key="1">
    <source>
        <dbReference type="EMBL" id="KZV83199.1"/>
    </source>
</evidence>
<dbReference type="STRING" id="1314781.A0A165ZJE6"/>
<proteinExistence type="predicted"/>
<dbReference type="Gene3D" id="3.60.130.30">
    <property type="match status" value="1"/>
</dbReference>
<reference evidence="1 2" key="1">
    <citation type="journal article" date="2016" name="Mol. Biol. Evol.">
        <title>Comparative Genomics of Early-Diverging Mushroom-Forming Fungi Provides Insights into the Origins of Lignocellulose Decay Capabilities.</title>
        <authorList>
            <person name="Nagy L.G."/>
            <person name="Riley R."/>
            <person name="Tritt A."/>
            <person name="Adam C."/>
            <person name="Daum C."/>
            <person name="Floudas D."/>
            <person name="Sun H."/>
            <person name="Yadav J.S."/>
            <person name="Pangilinan J."/>
            <person name="Larsson K.H."/>
            <person name="Matsuura K."/>
            <person name="Barry K."/>
            <person name="Labutti K."/>
            <person name="Kuo R."/>
            <person name="Ohm R.A."/>
            <person name="Bhattacharya S.S."/>
            <person name="Shirouzu T."/>
            <person name="Yoshinaga Y."/>
            <person name="Martin F.M."/>
            <person name="Grigoriev I.V."/>
            <person name="Hibbett D.S."/>
        </authorList>
    </citation>
    <scope>NUCLEOTIDE SEQUENCE [LARGE SCALE GENOMIC DNA]</scope>
    <source>
        <strain evidence="1 2">HHB12029</strain>
    </source>
</reference>
<dbReference type="EMBL" id="KV426284">
    <property type="protein sequence ID" value="KZV83199.1"/>
    <property type="molecule type" value="Genomic_DNA"/>
</dbReference>
<sequence>TFNLGPYVRCWLHRDCLNFPPGVCPIFILGNFDHRISAQLIIVEPKVIIELMHGDLFIMLSSLLTHSNAPLQAGEERMSWTCWMAGGLVRWIAAGGKLVNELTTKAMQRKYAKEAAKWQTRGW</sequence>
<dbReference type="OrthoDB" id="3253621at2759"/>
<dbReference type="InParanoid" id="A0A165ZJE6"/>
<keyword evidence="2" id="KW-1185">Reference proteome</keyword>
<gene>
    <name evidence="1" type="ORF">EXIGLDRAFT_598006</name>
</gene>